<evidence type="ECO:0000313" key="1">
    <source>
        <dbReference type="EMBL" id="OJH48800.1"/>
    </source>
</evidence>
<sequence>MQTPIKPETKAKAQQIYEQYKEIIDMDASGDGNSNPWERAVARTILQLAGEPLPGNSSNN</sequence>
<organism evidence="1 4">
    <name type="scientific">Methanohalophilus portucalensis FDF-1</name>
    <dbReference type="NCBI Taxonomy" id="523843"/>
    <lineage>
        <taxon>Archaea</taxon>
        <taxon>Methanobacteriati</taxon>
        <taxon>Methanobacteriota</taxon>
        <taxon>Stenosarchaea group</taxon>
        <taxon>Methanomicrobia</taxon>
        <taxon>Methanosarcinales</taxon>
        <taxon>Methanosarcinaceae</taxon>
        <taxon>Methanohalophilus</taxon>
    </lineage>
</organism>
<protein>
    <submittedName>
        <fullName evidence="1">Uncharacterized protein</fullName>
    </submittedName>
</protein>
<accession>A0A1L9C2P8</accession>
<dbReference type="EMBL" id="FXBN01000002">
    <property type="protein sequence ID" value="SMH37045.1"/>
    <property type="molecule type" value="Genomic_DNA"/>
</dbReference>
<keyword evidence="5" id="KW-1185">Reference proteome</keyword>
<dbReference type="Proteomes" id="UP000185713">
    <property type="component" value="Unassembled WGS sequence"/>
</dbReference>
<dbReference type="RefSeq" id="WP_072360851.1">
    <property type="nucleotide sequence ID" value="NZ_FXBN01000002.1"/>
</dbReference>
<reference evidence="2 6" key="4">
    <citation type="submission" date="2018-10" db="EMBL/GenBank/DDBJ databases">
        <title>Cultivation of a novel Methanohalophilus strain from Kebrit Deep of the Red Sea and a genomic comparison of members of the genus Methanohalophilus.</title>
        <authorList>
            <person name="Guan Y."/>
            <person name="Ngugi D.K."/>
            <person name="Stingl U."/>
        </authorList>
    </citation>
    <scope>NUCLEOTIDE SEQUENCE [LARGE SCALE GENOMIC DNA]</scope>
    <source>
        <strain evidence="2 6">DSM 7471</strain>
    </source>
</reference>
<dbReference type="Proteomes" id="UP000278252">
    <property type="component" value="Unassembled WGS sequence"/>
</dbReference>
<dbReference type="EMBL" id="RJJH01000015">
    <property type="protein sequence ID" value="RNI08782.1"/>
    <property type="molecule type" value="Genomic_DNA"/>
</dbReference>
<reference evidence="3" key="2">
    <citation type="submission" date="2017-04" db="EMBL/GenBank/DDBJ databases">
        <authorList>
            <person name="Afonso C.L."/>
            <person name="Miller P.J."/>
            <person name="Scott M.A."/>
            <person name="Spackman E."/>
            <person name="Goraichik I."/>
            <person name="Dimitrov K.M."/>
            <person name="Suarez D.L."/>
            <person name="Swayne D.E."/>
        </authorList>
    </citation>
    <scope>NUCLEOTIDE SEQUENCE [LARGE SCALE GENOMIC DNA]</scope>
    <source>
        <strain evidence="3">FDF-1</strain>
    </source>
</reference>
<gene>
    <name evidence="2" type="ORF">EFE41_09755</name>
    <name evidence="1" type="ORF">MPF_1648</name>
    <name evidence="3" type="ORF">SAMN06264941_1114</name>
</gene>
<evidence type="ECO:0000313" key="3">
    <source>
        <dbReference type="EMBL" id="SMH37045.1"/>
    </source>
</evidence>
<dbReference type="Proteomes" id="UP000193969">
    <property type="component" value="Unassembled WGS sequence"/>
</dbReference>
<proteinExistence type="predicted"/>
<evidence type="ECO:0000313" key="2">
    <source>
        <dbReference type="EMBL" id="RNI08782.1"/>
    </source>
</evidence>
<evidence type="ECO:0000313" key="5">
    <source>
        <dbReference type="Proteomes" id="UP000193969"/>
    </source>
</evidence>
<reference evidence="1 4" key="1">
    <citation type="submission" date="2014-12" db="EMBL/GenBank/DDBJ databases">
        <title>The genome sequence of Methanohalophilus portucalensis strain FDF1.</title>
        <authorList>
            <person name="Lai M.-C."/>
            <person name="Lai S.-J."/>
        </authorList>
    </citation>
    <scope>NUCLEOTIDE SEQUENCE [LARGE SCALE GENOMIC DNA]</scope>
    <source>
        <strain evidence="1 4">FDF-1</strain>
    </source>
</reference>
<dbReference type="EMBL" id="JWTK01000005">
    <property type="protein sequence ID" value="OJH48800.1"/>
    <property type="molecule type" value="Genomic_DNA"/>
</dbReference>
<dbReference type="AlphaFoldDB" id="A0A1L9C2P8"/>
<evidence type="ECO:0000313" key="6">
    <source>
        <dbReference type="Proteomes" id="UP000278252"/>
    </source>
</evidence>
<reference evidence="5" key="3">
    <citation type="submission" date="2017-04" db="EMBL/GenBank/DDBJ databases">
        <authorList>
            <person name="Varghese N."/>
            <person name="Submissions S."/>
        </authorList>
    </citation>
    <scope>NUCLEOTIDE SEQUENCE [LARGE SCALE GENOMIC DNA]</scope>
    <source>
        <strain evidence="5">FDF-1</strain>
    </source>
</reference>
<name>A0A1L9C2P8_9EURY</name>
<evidence type="ECO:0000313" key="4">
    <source>
        <dbReference type="Proteomes" id="UP000185713"/>
    </source>
</evidence>